<gene>
    <name evidence="2" type="ORF">PAM7066_02926</name>
</gene>
<evidence type="ECO:0000313" key="2">
    <source>
        <dbReference type="EMBL" id="SLN59580.1"/>
    </source>
</evidence>
<evidence type="ECO:0000313" key="3">
    <source>
        <dbReference type="Proteomes" id="UP000193870"/>
    </source>
</evidence>
<reference evidence="2 3" key="1">
    <citation type="submission" date="2017-03" db="EMBL/GenBank/DDBJ databases">
        <authorList>
            <person name="Afonso C.L."/>
            <person name="Miller P.J."/>
            <person name="Scott M.A."/>
            <person name="Spackman E."/>
            <person name="Goraichik I."/>
            <person name="Dimitrov K.M."/>
            <person name="Suarez D.L."/>
            <person name="Swayne D.E."/>
        </authorList>
    </citation>
    <scope>NUCLEOTIDE SEQUENCE [LARGE SCALE GENOMIC DNA]</scope>
    <source>
        <strain evidence="2 3">CECT 7066</strain>
    </source>
</reference>
<evidence type="ECO:0000256" key="1">
    <source>
        <dbReference type="SAM" id="SignalP"/>
    </source>
</evidence>
<dbReference type="STRING" id="315423.SAMN04488020_110152"/>
<dbReference type="InterPro" id="IPR020349">
    <property type="entry name" value="Uncharacterised_14.7kDa"/>
</dbReference>
<sequence>MRVFFAAICLLTAGLQAAAAQSLAQDPTVRQGFYAIGLADEIRKNCPSITPRLVRAYTFLKSLESYALQSGYTQDDIEALKDNDAARSQLEAEIVADLVARGATPGNPAGYCQVGREEMARGTAAGKLLKGN</sequence>
<proteinExistence type="predicted"/>
<protein>
    <recommendedName>
        <fullName evidence="4">NADH dehydrogenase subunit E</fullName>
    </recommendedName>
</protein>
<feature type="chain" id="PRO_5010993507" description="NADH dehydrogenase subunit E" evidence="1">
    <location>
        <begin position="25"/>
        <end position="132"/>
    </location>
</feature>
<feature type="signal peptide" evidence="1">
    <location>
        <begin position="1"/>
        <end position="24"/>
    </location>
</feature>
<organism evidence="2 3">
    <name type="scientific">Palleronia marisminoris</name>
    <dbReference type="NCBI Taxonomy" id="315423"/>
    <lineage>
        <taxon>Bacteria</taxon>
        <taxon>Pseudomonadati</taxon>
        <taxon>Pseudomonadota</taxon>
        <taxon>Alphaproteobacteria</taxon>
        <taxon>Rhodobacterales</taxon>
        <taxon>Roseobacteraceae</taxon>
        <taxon>Palleronia</taxon>
    </lineage>
</organism>
<dbReference type="Proteomes" id="UP000193870">
    <property type="component" value="Unassembled WGS sequence"/>
</dbReference>
<name>A0A1Y5TG20_9RHOB</name>
<accession>A0A1Y5TG20</accession>
<dbReference type="AlphaFoldDB" id="A0A1Y5TG20"/>
<keyword evidence="1" id="KW-0732">Signal</keyword>
<evidence type="ECO:0008006" key="4">
    <source>
        <dbReference type="Google" id="ProtNLM"/>
    </source>
</evidence>
<keyword evidence="3" id="KW-1185">Reference proteome</keyword>
<dbReference type="Pfam" id="PF17267">
    <property type="entry name" value="DUF5333"/>
    <property type="match status" value="1"/>
</dbReference>
<dbReference type="EMBL" id="FWFV01000009">
    <property type="protein sequence ID" value="SLN59580.1"/>
    <property type="molecule type" value="Genomic_DNA"/>
</dbReference>